<dbReference type="SMR" id="A0A1D5VIY1"/>
<dbReference type="GO" id="GO:0002758">
    <property type="term" value="P:innate immune response-activating signaling pathway"/>
    <property type="evidence" value="ECO:0007669"/>
    <property type="project" value="UniProtKB-ARBA"/>
</dbReference>
<dbReference type="GO" id="GO:0009626">
    <property type="term" value="P:plant-type hypersensitive response"/>
    <property type="evidence" value="ECO:0007669"/>
    <property type="project" value="UniProtKB-ARBA"/>
</dbReference>
<evidence type="ECO:0000256" key="3">
    <source>
        <dbReference type="ARBA" id="ARBA00022737"/>
    </source>
</evidence>
<keyword evidence="13" id="KW-1185">Reference proteome</keyword>
<dbReference type="RefSeq" id="XP_044338195.1">
    <property type="nucleotide sequence ID" value="XM_044482260.1"/>
</dbReference>
<keyword evidence="5" id="KW-0611">Plant defense</keyword>
<dbReference type="Gene3D" id="3.80.10.10">
    <property type="entry name" value="Ribonuclease Inhibitor"/>
    <property type="match status" value="1"/>
</dbReference>
<dbReference type="InterPro" id="IPR027417">
    <property type="entry name" value="P-loop_NTPase"/>
</dbReference>
<sequence length="1026" mass="113159">MEFSPEHHQRPFIIPCLLLCSILRPSSRRQSSPVFPPGGGRRSCERPAAGMEAALASALAKEVLLKLASLLSEKHKLTKRLKDDIHSIHTELKMILSEMDEHLGDPRPSGPRVVSMEEMRDLAHDIEDCIDRFLPCAACEAEAAASFVRRFKKALSSNGSRFAMEIRGLRDRVKVAHERRANYGLNGGGSSAAAGAGVATPPATETHPVGIDKPKQELVDLLLGSKPRNLSVISIVGFGGSGKTTLTRAVYDCPAVALEFPARAWAKGSDHTDAPGLVNFICSELPTANNHSNDVLPTTKCLIVIDDINQQHWDHVKASFHGKIEGIIIVTTAFHSVANACRSGDGYVYKMGVLDAEVSKVLLMKRFSIHEFSPDMELGATAIVDKCDGLPLGLVSVAQFLLGEEMLTGSRCEEVCRILGHHMEVNAEFTKLQQVLVHNYISLSDYPLKTSLLYTSLFPNDRPIKKNTLIRRWIAEGYVQCGYKRSDLEVADDNFRKLVDRNIIRPIDASNNTKVKTCKTHGVMHEFLLHKSMSDNFIASLHDQNRSKCRHLFIQNPTSGSTLGLDQHTSPASNSVCGSGSEKLRARSLTIFGNAGDASSELCRCELLRVLDLEACSDLADGHLKDIHKLWHLKYLSLGGTVRNLPKNIDKLHCLETLDLRKSKIEILPVEVIGLPHLAHLFGKLKLGKKDMKVDELKKFQPKKCNLKTLAGFIADESPGFLQLMAHMTELKKVKIWCESTGTNNHIAEAVEKFAQRGMDTADVRSLSLDFGNSLGDFLDSIEKLCYLNSLKLRGGLSLLPHFVTSLCGLKELCLSSTNLAGKDLSNLCQMRLLLYLKLVEADLSGFIIKDRGFPSLLRLCLIVQIPVLPTIAEGALPRLVSLHLLCKDLVDLSGIKIEYHRDLQEVALDSMVSTNTVEMWETAAKKHPKRPKVTFLRRIDPSETESGVKYVATEGPMREKASSVELIQVQSAQNMLQNECMIRSVQSISVNTHNSASKKTVVSELPQVARELFSAGNSAMPPCAR</sequence>
<keyword evidence="2" id="KW-0433">Leucine-rich repeat</keyword>
<dbReference type="Pfam" id="PF00931">
    <property type="entry name" value="NB-ARC"/>
    <property type="match status" value="1"/>
</dbReference>
<dbReference type="OrthoDB" id="669335at2759"/>
<dbReference type="Gene3D" id="1.20.5.4130">
    <property type="match status" value="1"/>
</dbReference>
<dbReference type="GO" id="GO:0043531">
    <property type="term" value="F:ADP binding"/>
    <property type="evidence" value="ECO:0007669"/>
    <property type="project" value="InterPro"/>
</dbReference>
<evidence type="ECO:0000313" key="12">
    <source>
        <dbReference type="EnsemblPlants" id="TraesCS3A02G009200.1"/>
    </source>
</evidence>
<evidence type="ECO:0000313" key="13">
    <source>
        <dbReference type="Proteomes" id="UP000019116"/>
    </source>
</evidence>
<dbReference type="Gramene" id="TraesCS3A03G0019900.1">
    <property type="protein sequence ID" value="TraesCS3A03G0019900.1.CDS"/>
    <property type="gene ID" value="TraesCS3A03G0019900"/>
</dbReference>
<dbReference type="Gramene" id="TraesSYM3A03G01329410.1">
    <property type="protein sequence ID" value="TraesSYM3A03G01329410.1"/>
    <property type="gene ID" value="TraesSYM3A03G01329410"/>
</dbReference>
<organism evidence="12">
    <name type="scientific">Triticum aestivum</name>
    <name type="common">Wheat</name>
    <dbReference type="NCBI Taxonomy" id="4565"/>
    <lineage>
        <taxon>Eukaryota</taxon>
        <taxon>Viridiplantae</taxon>
        <taxon>Streptophyta</taxon>
        <taxon>Embryophyta</taxon>
        <taxon>Tracheophyta</taxon>
        <taxon>Spermatophyta</taxon>
        <taxon>Magnoliopsida</taxon>
        <taxon>Liliopsida</taxon>
        <taxon>Poales</taxon>
        <taxon>Poaceae</taxon>
        <taxon>BOP clade</taxon>
        <taxon>Pooideae</taxon>
        <taxon>Triticodae</taxon>
        <taxon>Triticeae</taxon>
        <taxon>Triticinae</taxon>
        <taxon>Triticum</taxon>
    </lineage>
</organism>
<feature type="domain" description="Disease resistance N-terminal" evidence="9">
    <location>
        <begin position="62"/>
        <end position="142"/>
    </location>
</feature>
<evidence type="ECO:0000256" key="6">
    <source>
        <dbReference type="ARBA" id="ARBA00023054"/>
    </source>
</evidence>
<dbReference type="SUPFAM" id="SSF52058">
    <property type="entry name" value="L domain-like"/>
    <property type="match status" value="1"/>
</dbReference>
<evidence type="ECO:0000256" key="1">
    <source>
        <dbReference type="ARBA" id="ARBA00008894"/>
    </source>
</evidence>
<dbReference type="PaxDb" id="4565-Traes_3AS_B84C224B4.1"/>
<dbReference type="EnsemblPlants" id="TraesCS3A02G009200.1">
    <property type="protein sequence ID" value="TraesCS3A02G009200.1"/>
    <property type="gene ID" value="TraesCS3A02G009200"/>
</dbReference>
<evidence type="ECO:0000256" key="4">
    <source>
        <dbReference type="ARBA" id="ARBA00022741"/>
    </source>
</evidence>
<dbReference type="FunFam" id="1.10.10.10:FF:000322">
    <property type="entry name" value="Probable disease resistance protein At1g63360"/>
    <property type="match status" value="1"/>
</dbReference>
<evidence type="ECO:0000256" key="5">
    <source>
        <dbReference type="ARBA" id="ARBA00022821"/>
    </source>
</evidence>
<dbReference type="OMA" id="IKHHHYL"/>
<dbReference type="Gramene" id="TraesCS3A03G0019900.2">
    <property type="protein sequence ID" value="TraesCS3A03G0019900.2.CDS"/>
    <property type="gene ID" value="TraesCS3A03G0019900"/>
</dbReference>
<evidence type="ECO:0008006" key="14">
    <source>
        <dbReference type="Google" id="ProtNLM"/>
    </source>
</evidence>
<dbReference type="PRINTS" id="PR00364">
    <property type="entry name" value="DISEASERSIST"/>
</dbReference>
<comment type="similarity">
    <text evidence="1">Belongs to the disease resistance NB-LRR family.</text>
</comment>
<accession>A0A1D5VIY1</accession>
<dbReference type="InterPro" id="IPR002182">
    <property type="entry name" value="NB-ARC"/>
</dbReference>
<dbReference type="Gramene" id="TraesCAD_scaffold_046604_01G000300.1">
    <property type="protein sequence ID" value="TraesCAD_scaffold_046604_01G000300.1"/>
    <property type="gene ID" value="TraesCAD_scaffold_046604_01G000300"/>
</dbReference>
<dbReference type="Gene3D" id="3.40.50.300">
    <property type="entry name" value="P-loop containing nucleotide triphosphate hydrolases"/>
    <property type="match status" value="1"/>
</dbReference>
<reference evidence="12" key="1">
    <citation type="submission" date="2018-08" db="EMBL/GenBank/DDBJ databases">
        <authorList>
            <person name="Rossello M."/>
        </authorList>
    </citation>
    <scope>NUCLEOTIDE SEQUENCE [LARGE SCALE GENOMIC DNA]</scope>
    <source>
        <strain evidence="12">cv. Chinese Spring</strain>
    </source>
</reference>
<dbReference type="Gramene" id="TraesCLE_scaffold_066430_01G000200.1">
    <property type="protein sequence ID" value="TraesCLE_scaffold_066430_01G000200.1"/>
    <property type="gene ID" value="TraesCLE_scaffold_066430_01G000200"/>
</dbReference>
<evidence type="ECO:0000259" key="10">
    <source>
        <dbReference type="Pfam" id="PF23559"/>
    </source>
</evidence>
<evidence type="ECO:0000256" key="2">
    <source>
        <dbReference type="ARBA" id="ARBA00022614"/>
    </source>
</evidence>
<dbReference type="InterPro" id="IPR044974">
    <property type="entry name" value="Disease_R_plants"/>
</dbReference>
<name>A0A1D5VIY1_WHEAT</name>
<dbReference type="Gene3D" id="1.10.10.10">
    <property type="entry name" value="Winged helix-like DNA-binding domain superfamily/Winged helix DNA-binding domain"/>
    <property type="match status" value="1"/>
</dbReference>
<dbReference type="PANTHER" id="PTHR23155:SF981">
    <property type="entry name" value="NB-ARC DOMAIN CONTAINING PROTEIN, EXPRESSED"/>
    <property type="match status" value="1"/>
</dbReference>
<dbReference type="SUPFAM" id="SSF52540">
    <property type="entry name" value="P-loop containing nucleoside triphosphate hydrolases"/>
    <property type="match status" value="1"/>
</dbReference>
<dbReference type="eggNOG" id="KOG4658">
    <property type="taxonomic scope" value="Eukaryota"/>
</dbReference>
<feature type="domain" description="Disease resistance R13L4/SHOC-2-like LRR" evidence="11">
    <location>
        <begin position="586"/>
        <end position="932"/>
    </location>
</feature>
<dbReference type="AlphaFoldDB" id="A0A1D5VIY1"/>
<dbReference type="InterPro" id="IPR036388">
    <property type="entry name" value="WH-like_DNA-bd_sf"/>
</dbReference>
<dbReference type="Gramene" id="TraesMAC3A03G01308840.1">
    <property type="protein sequence ID" value="TraesMAC3A03G01308840.1"/>
    <property type="gene ID" value="TraesMAC3A03G01308840"/>
</dbReference>
<dbReference type="Gramene" id="TraesNOR3A03G01328080.1">
    <property type="protein sequence ID" value="TraesNOR3A03G01328080.1"/>
    <property type="gene ID" value="TraesNOR3A03G01328080"/>
</dbReference>
<dbReference type="Gramene" id="TraesCS3A02G009200.2">
    <property type="protein sequence ID" value="TraesCS3A02G009200.2"/>
    <property type="gene ID" value="TraesCS3A02G009200"/>
</dbReference>
<dbReference type="EnsemblPlants" id="TraesCS3A02G009200.2">
    <property type="protein sequence ID" value="TraesCS3A02G009200.2"/>
    <property type="gene ID" value="TraesCS3A02G009200"/>
</dbReference>
<dbReference type="InterPro" id="IPR055414">
    <property type="entry name" value="LRR_R13L4/SHOC2-like"/>
</dbReference>
<dbReference type="InterPro" id="IPR058922">
    <property type="entry name" value="WHD_DRP"/>
</dbReference>
<dbReference type="Proteomes" id="UP000019116">
    <property type="component" value="Chromosome 3A"/>
</dbReference>
<evidence type="ECO:0000256" key="7">
    <source>
        <dbReference type="SAM" id="MobiDB-lite"/>
    </source>
</evidence>
<dbReference type="Pfam" id="PF23559">
    <property type="entry name" value="WHD_DRP"/>
    <property type="match status" value="1"/>
</dbReference>
<keyword evidence="6" id="KW-0175">Coiled coil</keyword>
<gene>
    <name evidence="12" type="primary">LOC123059777</name>
</gene>
<dbReference type="Gramene" id="TraesCS3A02G009200.1">
    <property type="protein sequence ID" value="TraesCS3A02G009200.1"/>
    <property type="gene ID" value="TraesCS3A02G009200"/>
</dbReference>
<dbReference type="GeneID" id="123059777"/>
<dbReference type="InterPro" id="IPR041118">
    <property type="entry name" value="Rx_N"/>
</dbReference>
<feature type="region of interest" description="Disordered" evidence="7">
    <location>
        <begin position="186"/>
        <end position="211"/>
    </location>
</feature>
<feature type="domain" description="Disease resistance protein winged helix" evidence="10">
    <location>
        <begin position="457"/>
        <end position="527"/>
    </location>
</feature>
<proteinExistence type="inferred from homology"/>
<dbReference type="PANTHER" id="PTHR23155">
    <property type="entry name" value="DISEASE RESISTANCE PROTEIN RP"/>
    <property type="match status" value="1"/>
</dbReference>
<evidence type="ECO:0000259" key="9">
    <source>
        <dbReference type="Pfam" id="PF18052"/>
    </source>
</evidence>
<dbReference type="Pfam" id="PF18052">
    <property type="entry name" value="Rx_N"/>
    <property type="match status" value="1"/>
</dbReference>
<dbReference type="Pfam" id="PF23598">
    <property type="entry name" value="LRR_14"/>
    <property type="match status" value="1"/>
</dbReference>
<dbReference type="InterPro" id="IPR032675">
    <property type="entry name" value="LRR_dom_sf"/>
</dbReference>
<evidence type="ECO:0000259" key="11">
    <source>
        <dbReference type="Pfam" id="PF23598"/>
    </source>
</evidence>
<keyword evidence="3" id="KW-0677">Repeat</keyword>
<dbReference type="GO" id="GO:0042742">
    <property type="term" value="P:defense response to bacterium"/>
    <property type="evidence" value="ECO:0007669"/>
    <property type="project" value="UniProtKB-ARBA"/>
</dbReference>
<evidence type="ECO:0000259" key="8">
    <source>
        <dbReference type="Pfam" id="PF00931"/>
    </source>
</evidence>
<protein>
    <recommendedName>
        <fullName evidence="14">NB-ARC domain-containing protein</fullName>
    </recommendedName>
</protein>
<reference evidence="12" key="2">
    <citation type="submission" date="2018-10" db="UniProtKB">
        <authorList>
            <consortium name="EnsemblPlants"/>
        </authorList>
    </citation>
    <scope>IDENTIFICATION</scope>
</reference>
<feature type="domain" description="NB-ARC" evidence="8">
    <location>
        <begin position="214"/>
        <end position="363"/>
    </location>
</feature>
<keyword evidence="4" id="KW-0547">Nucleotide-binding</keyword>